<feature type="compositionally biased region" description="Low complexity" evidence="1">
    <location>
        <begin position="588"/>
        <end position="629"/>
    </location>
</feature>
<feature type="chain" id="PRO_5002240157" evidence="2">
    <location>
        <begin position="22"/>
        <end position="1126"/>
    </location>
</feature>
<name>A0A0D2D1U8_9EURO</name>
<feature type="compositionally biased region" description="Low complexity" evidence="1">
    <location>
        <begin position="368"/>
        <end position="578"/>
    </location>
</feature>
<sequence length="1126" mass="109910">MKSLGLSAIAASVTLLGGVVASPLTTIEPCPSATGHSWAPITVTSQYQPVSTCAPTTACVKGKCSTSYPLVTYPYVSTVVPCAWNGTTTQKATVTAVAQPLKVSEHLETLTHITSAPVANKFAWIDWFNKDPTTYEQVTLYETVTRRAVAPYNAVGPLPIPGWEGSGLCKKCVNADGTKSQLLEVTECRIGTELSGKPYAKCVEWFETLIAQPPKPVTASGRCSSSGKIPHAGVYTWTFPQVAPPVTVTAPPKTVTVTVDGGRPRVSVHPGGVQVIPGRSWDAFVTRSYSGPGVFNFNVYVTKVFIIEIPPFTRPAPSTVTVTIPSVPTGPHKGDPGHGNGWWPLPSGHDNWGPSDGGDKAWEDWNPSTSSSTTTSVKTSTTSTSRGGWGTTTTATSSGASSSSASSSSASSSSASSSSASSSSASSSSTSSSSASSSSASSSSASSTSASSSSASSSSASSSASSSSASSSSASSSASSSSASSSSASSSASSSSASSSSASSSTSGSGSSTTSGSGSSTTSGSGSSSTSGSSGSSTSGSTGSTASGSQSSSAASSSTTADISTTGSSTSGSESSTSGGTGIGGPSTSGSSTASSSGASSTVSATSITSMSSRSSSTTSSAPATTTSSGPDCNLNLNICLNSQLLSVNSVATYDCPLLGGILCTVNDLLSYIPDLLGMDPNILSVVVADNKLIGLTLTPEQVSAAFDAGELTGVCDALGGPVSVVIRDPTCPNNPTTSSTTTSALQTSTTSGSAGSTTSGAGGSTTSGSGASSTSGQASSTSGSNGSSTSGGSGGSSTSGQATSTSGSNASSTSGSGASSTSGQASSTSGSNGSSTSGSSGGSSTSGQATSTSGSNGSSTSGQASSTSGSNGSSTSGSGASSTSASSSTPTTMVTSTTSFTSSLGGSSTSSSATSSTTTPAVECNASVDFCAPIVVAWTVKSQACPDLLGCTDAQMQAFANSFVGLPGIKSTAYANNIAYGFSVTTSELRRQLGLLGPINDICTALTIFTLSISDATCPVTELPAQQCNSDVTFCILQSVSDAGITSGSCSNGPLLPCTPSQATQTARDSCTDADTCLAYGNNGLTPITSSKTVAEVQEYVANWALNNACVVGGTTITLSDASCS</sequence>
<dbReference type="VEuPathDB" id="FungiDB:PV06_10624"/>
<dbReference type="HOGENOM" id="CLU_003834_0_0_1"/>
<dbReference type="GeneID" id="27362698"/>
<evidence type="ECO:0000256" key="1">
    <source>
        <dbReference type="SAM" id="MobiDB-lite"/>
    </source>
</evidence>
<feature type="compositionally biased region" description="Low complexity" evidence="1">
    <location>
        <begin position="737"/>
        <end position="760"/>
    </location>
</feature>
<feature type="region of interest" description="Disordered" evidence="1">
    <location>
        <begin position="325"/>
        <end position="629"/>
    </location>
</feature>
<feature type="region of interest" description="Disordered" evidence="1">
    <location>
        <begin position="730"/>
        <end position="919"/>
    </location>
</feature>
<protein>
    <submittedName>
        <fullName evidence="3">Uncharacterized protein</fullName>
    </submittedName>
</protein>
<proteinExistence type="predicted"/>
<evidence type="ECO:0000313" key="3">
    <source>
        <dbReference type="EMBL" id="KIW37283.1"/>
    </source>
</evidence>
<gene>
    <name evidence="3" type="ORF">PV06_10624</name>
</gene>
<dbReference type="OrthoDB" id="4158477at2759"/>
<reference evidence="3 4" key="1">
    <citation type="submission" date="2015-01" db="EMBL/GenBank/DDBJ databases">
        <title>The Genome Sequence of Exophiala oligosperma CBS72588.</title>
        <authorList>
            <consortium name="The Broad Institute Genomics Platform"/>
            <person name="Cuomo C."/>
            <person name="de Hoog S."/>
            <person name="Gorbushina A."/>
            <person name="Stielow B."/>
            <person name="Teixiera M."/>
            <person name="Abouelleil A."/>
            <person name="Chapman S.B."/>
            <person name="Priest M."/>
            <person name="Young S.K."/>
            <person name="Wortman J."/>
            <person name="Nusbaum C."/>
            <person name="Birren B."/>
        </authorList>
    </citation>
    <scope>NUCLEOTIDE SEQUENCE [LARGE SCALE GENOMIC DNA]</scope>
    <source>
        <strain evidence="3 4">CBS 72588</strain>
    </source>
</reference>
<dbReference type="Proteomes" id="UP000053342">
    <property type="component" value="Unassembled WGS sequence"/>
</dbReference>
<evidence type="ECO:0000313" key="4">
    <source>
        <dbReference type="Proteomes" id="UP000053342"/>
    </source>
</evidence>
<keyword evidence="2" id="KW-0732">Signal</keyword>
<feature type="compositionally biased region" description="Low complexity" evidence="1">
    <location>
        <begin position="799"/>
        <end position="919"/>
    </location>
</feature>
<dbReference type="RefSeq" id="XP_016257499.1">
    <property type="nucleotide sequence ID" value="XM_016412191.1"/>
</dbReference>
<organism evidence="3 4">
    <name type="scientific">Exophiala oligosperma</name>
    <dbReference type="NCBI Taxonomy" id="215243"/>
    <lineage>
        <taxon>Eukaryota</taxon>
        <taxon>Fungi</taxon>
        <taxon>Dikarya</taxon>
        <taxon>Ascomycota</taxon>
        <taxon>Pezizomycotina</taxon>
        <taxon>Eurotiomycetes</taxon>
        <taxon>Chaetothyriomycetidae</taxon>
        <taxon>Chaetothyriales</taxon>
        <taxon>Herpotrichiellaceae</taxon>
        <taxon>Exophiala</taxon>
    </lineage>
</organism>
<feature type="signal peptide" evidence="2">
    <location>
        <begin position="1"/>
        <end position="21"/>
    </location>
</feature>
<dbReference type="AlphaFoldDB" id="A0A0D2D1U8"/>
<dbReference type="STRING" id="215243.A0A0D2D1U8"/>
<keyword evidence="4" id="KW-1185">Reference proteome</keyword>
<evidence type="ECO:0000256" key="2">
    <source>
        <dbReference type="SAM" id="SignalP"/>
    </source>
</evidence>
<dbReference type="EMBL" id="KN847345">
    <property type="protein sequence ID" value="KIW37283.1"/>
    <property type="molecule type" value="Genomic_DNA"/>
</dbReference>
<feature type="compositionally biased region" description="Low complexity" evidence="1">
    <location>
        <begin position="767"/>
        <end position="789"/>
    </location>
</feature>
<accession>A0A0D2D1U8</accession>